<gene>
    <name evidence="2" type="ORF">NCTC13354_01004</name>
</gene>
<dbReference type="Proteomes" id="UP000269542">
    <property type="component" value="Chromosome"/>
</dbReference>
<dbReference type="InterPro" id="IPR032250">
    <property type="entry name" value="DUF4825"/>
</dbReference>
<protein>
    <recommendedName>
        <fullName evidence="1">DUF4825 domain-containing protein</fullName>
    </recommendedName>
</protein>
<name>A0A3S4VG02_9ACTO</name>
<keyword evidence="3" id="KW-1185">Reference proteome</keyword>
<dbReference type="Pfam" id="PF16107">
    <property type="entry name" value="DUF4825"/>
    <property type="match status" value="1"/>
</dbReference>
<proteinExistence type="predicted"/>
<accession>A0A3S4VG02</accession>
<dbReference type="RefSeq" id="WP_126416423.1">
    <property type="nucleotide sequence ID" value="NZ_LR134476.1"/>
</dbReference>
<feature type="domain" description="DUF4825" evidence="1">
    <location>
        <begin position="57"/>
        <end position="136"/>
    </location>
</feature>
<dbReference type="AlphaFoldDB" id="A0A3S4VG02"/>
<dbReference type="EMBL" id="LR134476">
    <property type="protein sequence ID" value="VEI13292.1"/>
    <property type="molecule type" value="Genomic_DNA"/>
</dbReference>
<dbReference type="KEGG" id="tbw:NCTC13354_01004"/>
<sequence length="178" mass="19494">MVTSQKAHAVAPQILIALGLALIVLVGMTMAVAEPENDSEAAEQITYRNHDIAGISAYESAYVGDSVNTVELLYSLPLGERIERVEIHETDVVVTLLDAPNIDQFAERDDALYSAIAFMASVDNATSVTYESPDYEYSVSRNDVEDRFNAPLSGLLDSPDDWRRVRTLVPIESDSLVS</sequence>
<evidence type="ECO:0000313" key="3">
    <source>
        <dbReference type="Proteomes" id="UP000269542"/>
    </source>
</evidence>
<evidence type="ECO:0000259" key="1">
    <source>
        <dbReference type="Pfam" id="PF16107"/>
    </source>
</evidence>
<reference evidence="2 3" key="1">
    <citation type="submission" date="2018-12" db="EMBL/GenBank/DDBJ databases">
        <authorList>
            <consortium name="Pathogen Informatics"/>
        </authorList>
    </citation>
    <scope>NUCLEOTIDE SEQUENCE [LARGE SCALE GENOMIC DNA]</scope>
    <source>
        <strain evidence="2 3">NCTC13354</strain>
    </source>
</reference>
<dbReference type="OrthoDB" id="2437505at2"/>
<evidence type="ECO:0000313" key="2">
    <source>
        <dbReference type="EMBL" id="VEI13292.1"/>
    </source>
</evidence>
<organism evidence="2 3">
    <name type="scientific">Trueperella bialowiezensis</name>
    <dbReference type="NCBI Taxonomy" id="312285"/>
    <lineage>
        <taxon>Bacteria</taxon>
        <taxon>Bacillati</taxon>
        <taxon>Actinomycetota</taxon>
        <taxon>Actinomycetes</taxon>
        <taxon>Actinomycetales</taxon>
        <taxon>Actinomycetaceae</taxon>
        <taxon>Trueperella</taxon>
    </lineage>
</organism>